<dbReference type="AlphaFoldDB" id="A0A7K1G846"/>
<keyword evidence="1" id="KW-0732">Signal</keyword>
<feature type="chain" id="PRO_5029637508" description="Lipoprotein" evidence="1">
    <location>
        <begin position="19"/>
        <end position="120"/>
    </location>
</feature>
<dbReference type="Proteomes" id="UP000447545">
    <property type="component" value="Unassembled WGS sequence"/>
</dbReference>
<sequence>MKIIITLLAFAFFNLSLSQVTLEDDGLHFAVGAAISSGTYALVYSKTKSKSKAFWYSFGLSSLAGFSKEFYDGNIISGKFDTSELVATMLGGLTASYTFNIFTGKQKKKKLEEELALLNL</sequence>
<proteinExistence type="predicted"/>
<evidence type="ECO:0008006" key="4">
    <source>
        <dbReference type="Google" id="ProtNLM"/>
    </source>
</evidence>
<evidence type="ECO:0000313" key="2">
    <source>
        <dbReference type="EMBL" id="MTE25447.1"/>
    </source>
</evidence>
<dbReference type="RefSeq" id="WP_155087290.1">
    <property type="nucleotide sequence ID" value="NZ_WJYA01000001.1"/>
</dbReference>
<comment type="caution">
    <text evidence="2">The sequence shown here is derived from an EMBL/GenBank/DDBJ whole genome shotgun (WGS) entry which is preliminary data.</text>
</comment>
<accession>A0A7K1G846</accession>
<evidence type="ECO:0000313" key="3">
    <source>
        <dbReference type="Proteomes" id="UP000447545"/>
    </source>
</evidence>
<evidence type="ECO:0000256" key="1">
    <source>
        <dbReference type="SAM" id="SignalP"/>
    </source>
</evidence>
<keyword evidence="3" id="KW-1185">Reference proteome</keyword>
<protein>
    <recommendedName>
        <fullName evidence="4">Lipoprotein</fullName>
    </recommendedName>
</protein>
<organism evidence="2 3">
    <name type="scientific">Winogradskyella ouciana</name>
    <dbReference type="NCBI Taxonomy" id="2608631"/>
    <lineage>
        <taxon>Bacteria</taxon>
        <taxon>Pseudomonadati</taxon>
        <taxon>Bacteroidota</taxon>
        <taxon>Flavobacteriia</taxon>
        <taxon>Flavobacteriales</taxon>
        <taxon>Flavobacteriaceae</taxon>
        <taxon>Winogradskyella</taxon>
    </lineage>
</organism>
<gene>
    <name evidence="2" type="ORF">F1003_00760</name>
</gene>
<reference evidence="2 3" key="1">
    <citation type="submission" date="2019-11" db="EMBL/GenBank/DDBJ databases">
        <title>Winogradskyella ouciana sp. nov., isolated from the hadal seawater of the Mariana Trench.</title>
        <authorList>
            <person name="Liu R."/>
        </authorList>
    </citation>
    <scope>NUCLEOTIDE SEQUENCE [LARGE SCALE GENOMIC DNA]</scope>
    <source>
        <strain evidence="2 3">ZXX205</strain>
    </source>
</reference>
<feature type="signal peptide" evidence="1">
    <location>
        <begin position="1"/>
        <end position="18"/>
    </location>
</feature>
<dbReference type="EMBL" id="WJYA01000001">
    <property type="protein sequence ID" value="MTE25447.1"/>
    <property type="molecule type" value="Genomic_DNA"/>
</dbReference>
<name>A0A7K1G846_9FLAO</name>